<name>A0A484HIV6_9BACT</name>
<dbReference type="EMBL" id="CAACVI010000011">
    <property type="protein sequence ID" value="VEN73522.1"/>
    <property type="molecule type" value="Genomic_DNA"/>
</dbReference>
<sequence length="432" mass="49406">MGSELRPIKGVNFKSWSTKKEEIAAGREIEAVLLAEGAEFREKNPAHPPWLAAREPFSIPAETVRKIERVGRAVFSYFDALQKLYPDSRRVRRILDIGVADDLKGLDPDKKLMTFRFDMILENEEPQISEVEEVYSSIGFTHAIHAAYGMSSDSLYEAMAGTGVRHILADEKWADYIPELSIMQKRLRKQFGIKTDIGFFSDPGENFTGPIYRFSYMRSFEKLPPPIRKRLIAGDLEYINPLFHGFSAKAAFALLFDDGLKTRLENEMGPDDYDILKKASPPCRLIRSDGSSDTFERLMTKRRGRVIKVVHSPNPDDEWGARGVFFGKTNKNKWTRIVTQVLNGRTPHRPEVDHVTFMETRFVESDRYDIPFFDPVNDRISLMTNARILLRPIFFRRGDDDGRLVSATATFVNTSKKVHWGRHAVLAPLKLS</sequence>
<reference evidence="1" key="1">
    <citation type="submission" date="2019-01" db="EMBL/GenBank/DDBJ databases">
        <authorList>
            <consortium name="Genoscope - CEA"/>
            <person name="William W."/>
        </authorList>
    </citation>
    <scope>NUCLEOTIDE SEQUENCE</scope>
    <source>
        <strain evidence="1">CR-1</strain>
    </source>
</reference>
<evidence type="ECO:0000313" key="1">
    <source>
        <dbReference type="EMBL" id="VEN73522.1"/>
    </source>
</evidence>
<protein>
    <submittedName>
        <fullName evidence="1">Uncharacterized protein</fullName>
    </submittedName>
</protein>
<gene>
    <name evidence="1" type="ORF">EPICR_190022</name>
</gene>
<organism evidence="1">
    <name type="scientific">uncultured Desulfobacteraceae bacterium</name>
    <dbReference type="NCBI Taxonomy" id="218296"/>
    <lineage>
        <taxon>Bacteria</taxon>
        <taxon>Pseudomonadati</taxon>
        <taxon>Thermodesulfobacteriota</taxon>
        <taxon>Desulfobacteria</taxon>
        <taxon>Desulfobacterales</taxon>
        <taxon>Desulfobacteraceae</taxon>
        <taxon>environmental samples</taxon>
    </lineage>
</organism>
<accession>A0A484HIV6</accession>
<proteinExistence type="predicted"/>
<dbReference type="AlphaFoldDB" id="A0A484HIV6"/>